<feature type="transmembrane region" description="Helical" evidence="1">
    <location>
        <begin position="34"/>
        <end position="54"/>
    </location>
</feature>
<feature type="transmembrane region" description="Helical" evidence="1">
    <location>
        <begin position="12"/>
        <end position="28"/>
    </location>
</feature>
<dbReference type="RefSeq" id="WP_003848860.1">
    <property type="nucleotide sequence ID" value="NZ_CP009244.1"/>
</dbReference>
<keyword evidence="1" id="KW-0812">Transmembrane</keyword>
<accession>A0ABP2IBA2</accession>
<dbReference type="Pfam" id="PF03729">
    <property type="entry name" value="DUF308"/>
    <property type="match status" value="1"/>
</dbReference>
<feature type="transmembrane region" description="Helical" evidence="1">
    <location>
        <begin position="90"/>
        <end position="110"/>
    </location>
</feature>
<dbReference type="Proteomes" id="UP000006015">
    <property type="component" value="Unassembled WGS sequence"/>
</dbReference>
<dbReference type="InterPro" id="IPR005325">
    <property type="entry name" value="DUF308_memb"/>
</dbReference>
<comment type="caution">
    <text evidence="2">The sequence shown here is derived from an EMBL/GenBank/DDBJ whole genome shotgun (WGS) entry which is preliminary data.</text>
</comment>
<feature type="transmembrane region" description="Helical" evidence="1">
    <location>
        <begin position="146"/>
        <end position="169"/>
    </location>
</feature>
<protein>
    <recommendedName>
        <fullName evidence="4">HdeD family acid-resistance protein</fullName>
    </recommendedName>
</protein>
<dbReference type="InterPro" id="IPR052712">
    <property type="entry name" value="Acid_resist_chaperone_HdeD"/>
</dbReference>
<evidence type="ECO:0000256" key="1">
    <source>
        <dbReference type="SAM" id="Phobius"/>
    </source>
</evidence>
<dbReference type="PANTHER" id="PTHR34989:SF1">
    <property type="entry name" value="PROTEIN HDED"/>
    <property type="match status" value="1"/>
</dbReference>
<gene>
    <name evidence="2" type="ORF">HMPREF0281_02146</name>
</gene>
<name>A0ABP2IBA2_CORAM</name>
<reference evidence="2 3" key="1">
    <citation type="submission" date="2010-04" db="EMBL/GenBank/DDBJ databases">
        <authorList>
            <person name="Weinstock G."/>
            <person name="Sodergren E."/>
            <person name="Clifton S."/>
            <person name="Fulton L."/>
            <person name="Fulton B."/>
            <person name="Courtney L."/>
            <person name="Fronick C."/>
            <person name="Harrison M."/>
            <person name="Strong C."/>
            <person name="Farmer C."/>
            <person name="Delahaunty K."/>
            <person name="Markovic C."/>
            <person name="Hall O."/>
            <person name="Minx P."/>
            <person name="Tomlinson C."/>
            <person name="Mitreva M."/>
            <person name="Hou S."/>
            <person name="Wollam A."/>
            <person name="Pepin K.H."/>
            <person name="Johnson M."/>
            <person name="Bhonagiri V."/>
            <person name="Zhang X."/>
            <person name="Suruliraj S."/>
            <person name="Warren W."/>
            <person name="Chinwalla A."/>
            <person name="Mardis E.R."/>
            <person name="Wilson R.K."/>
        </authorList>
    </citation>
    <scope>NUCLEOTIDE SEQUENCE [LARGE SCALE GENOMIC DNA]</scope>
    <source>
        <strain evidence="2 3">DSM 20306</strain>
    </source>
</reference>
<evidence type="ECO:0008006" key="4">
    <source>
        <dbReference type="Google" id="ProtNLM"/>
    </source>
</evidence>
<proteinExistence type="predicted"/>
<feature type="transmembrane region" description="Helical" evidence="1">
    <location>
        <begin position="122"/>
        <end position="140"/>
    </location>
</feature>
<keyword evidence="1" id="KW-1133">Transmembrane helix</keyword>
<dbReference type="EMBL" id="ADNS01000027">
    <property type="protein sequence ID" value="EFG80778.1"/>
    <property type="molecule type" value="Genomic_DNA"/>
</dbReference>
<keyword evidence="1" id="KW-0472">Membrane</keyword>
<keyword evidence="3" id="KW-1185">Reference proteome</keyword>
<dbReference type="PANTHER" id="PTHR34989">
    <property type="entry name" value="PROTEIN HDED"/>
    <property type="match status" value="1"/>
</dbReference>
<feature type="transmembrane region" description="Helical" evidence="1">
    <location>
        <begin position="66"/>
        <end position="84"/>
    </location>
</feature>
<organism evidence="2 3">
    <name type="scientific">Corynebacterium ammoniagenes DSM 20306</name>
    <dbReference type="NCBI Taxonomy" id="649754"/>
    <lineage>
        <taxon>Bacteria</taxon>
        <taxon>Bacillati</taxon>
        <taxon>Actinomycetota</taxon>
        <taxon>Actinomycetes</taxon>
        <taxon>Mycobacteriales</taxon>
        <taxon>Corynebacteriaceae</taxon>
        <taxon>Corynebacterium</taxon>
    </lineage>
</organism>
<sequence length="178" mass="18933">MLDFVKRSGTMIIISGVISIIFGLLATFSPISTIFALVVLWGIYAIADGVMALVTAFQPSGQRAKGWLIALGIIGILAGLFVIFQPFASTVAFVWILAIWLVLRGIVSLISAFGPVTKGSRWLIGITGALFVIAGIVFLFNPGSAALGFTVFLGIFALAWGIFQVVFGIRVHKEAKQG</sequence>
<evidence type="ECO:0000313" key="2">
    <source>
        <dbReference type="EMBL" id="EFG80778.1"/>
    </source>
</evidence>
<evidence type="ECO:0000313" key="3">
    <source>
        <dbReference type="Proteomes" id="UP000006015"/>
    </source>
</evidence>